<dbReference type="InterPro" id="IPR015912">
    <property type="entry name" value="Phosphofructokinase_CS"/>
</dbReference>
<accession>A0A4R7I2Q7</accession>
<comment type="subcellular location">
    <subcellularLocation>
        <location evidence="3">Cytoplasm</location>
    </subcellularLocation>
</comment>
<feature type="domain" description="Phosphofructokinase" evidence="17">
    <location>
        <begin position="6"/>
        <end position="312"/>
    </location>
</feature>
<evidence type="ECO:0000256" key="7">
    <source>
        <dbReference type="ARBA" id="ARBA00022533"/>
    </source>
</evidence>
<dbReference type="PANTHER" id="PTHR13697">
    <property type="entry name" value="PHOSPHOFRUCTOKINASE"/>
    <property type="match status" value="1"/>
</dbReference>
<dbReference type="UniPathway" id="UPA00109">
    <property type="reaction ID" value="UER00182"/>
</dbReference>
<dbReference type="InterPro" id="IPR000023">
    <property type="entry name" value="Phosphofructokinase_dom"/>
</dbReference>
<dbReference type="PANTHER" id="PTHR13697:SF4">
    <property type="entry name" value="ATP-DEPENDENT 6-PHOSPHOFRUCTOKINASE"/>
    <property type="match status" value="1"/>
</dbReference>
<comment type="pathway">
    <text evidence="4">Carbohydrate degradation; glycolysis; D-glyceraldehyde 3-phosphate and glycerone phosphate from D-glucose: step 3/4.</text>
</comment>
<keyword evidence="14" id="KW-0324">Glycolysis</keyword>
<dbReference type="GO" id="GO:0003872">
    <property type="term" value="F:6-phosphofructokinase activity"/>
    <property type="evidence" value="ECO:0007669"/>
    <property type="project" value="UniProtKB-EC"/>
</dbReference>
<protein>
    <recommendedName>
        <fullName evidence="5">6-phosphofructokinase</fullName>
        <ecNumber evidence="5">2.7.1.11</ecNumber>
    </recommendedName>
</protein>
<dbReference type="GO" id="GO:0042802">
    <property type="term" value="F:identical protein binding"/>
    <property type="evidence" value="ECO:0007669"/>
    <property type="project" value="TreeGrafter"/>
</dbReference>
<dbReference type="GO" id="GO:0016208">
    <property type="term" value="F:AMP binding"/>
    <property type="evidence" value="ECO:0007669"/>
    <property type="project" value="TreeGrafter"/>
</dbReference>
<keyword evidence="8" id="KW-0808">Transferase</keyword>
<sequence>MTGTRKLAVLTSGGDSAGMNAAVRAAVRAALAAGAEVFGVREGLQGLVDGGELIQSLTSADVSGILQLGGTDLGTARSDDFRTRDGRRRAAHNLVERGVDGLVVIGGDGSLTGADLFRREWPALLDELVAAGELAPEAAADHHELGLVGLVGSIDNDMVGTDMTIGADTALHRIIEAVDAIQSTASSHQRTFVIEVMGRRCGYLALMGSLAAGANFVLIPENPPADGWEDTMCDVLSGGRKIGRRASVVLVAEGVVDRHGNPITAHDVRTVLEERLGEDTRVTTLGHVQRGGSPTAFDRYLGTVLGHAATTHLLATDPGAEPQLVGIRGHRVVTSPLMECVEATRSIADVISSNDIDRAMALRGSSFTSSFELLRTLVPVRPREEPDGTPPRRLGVLHAGAPAPGMNAAVRVIVRVAMARGHRIVGLVDGFRGLIDDDTTELGWMSVSGWSARPGAELGTSRRLPEPDDFDRIADTIARHRLDGLVVVGGWTAYQGANRLIGDAARAAGIDVPIVCLPATINNDVPGTDLSIGSDTALNNIIVDVDKIKESAVASQRCFVVEVMGRDSGYLALMSGLATGAERVYLPEDGISLDRLQADLATLRAGFELGKRRGLVVRSEHADPLYTTEFISALFEHESGGDFDVRGAILGHVQQGGSPSPFDRIQASRLAADAIGRLLDALDRGDRSSHMFGHVDGSIVTTPLERFPELVEAGAHRPSATPWWMDLRPLAEQMATARPSEGC</sequence>
<dbReference type="GO" id="GO:0006002">
    <property type="term" value="P:fructose 6-phosphate metabolic process"/>
    <property type="evidence" value="ECO:0007669"/>
    <property type="project" value="InterPro"/>
</dbReference>
<comment type="catalytic activity">
    <reaction evidence="16">
        <text>beta-D-fructose 6-phosphate + ATP = beta-D-fructose 1,6-bisphosphate + ADP + H(+)</text>
        <dbReference type="Rhea" id="RHEA:16109"/>
        <dbReference type="ChEBI" id="CHEBI:15378"/>
        <dbReference type="ChEBI" id="CHEBI:30616"/>
        <dbReference type="ChEBI" id="CHEBI:32966"/>
        <dbReference type="ChEBI" id="CHEBI:57634"/>
        <dbReference type="ChEBI" id="CHEBI:456216"/>
        <dbReference type="EC" id="2.7.1.11"/>
    </reaction>
</comment>
<dbReference type="GO" id="GO:0070095">
    <property type="term" value="F:fructose-6-phosphate binding"/>
    <property type="evidence" value="ECO:0007669"/>
    <property type="project" value="TreeGrafter"/>
</dbReference>
<evidence type="ECO:0000256" key="6">
    <source>
        <dbReference type="ARBA" id="ARBA00022490"/>
    </source>
</evidence>
<keyword evidence="6" id="KW-0963">Cytoplasm</keyword>
<evidence type="ECO:0000256" key="12">
    <source>
        <dbReference type="ARBA" id="ARBA00022840"/>
    </source>
</evidence>
<dbReference type="GO" id="GO:0048029">
    <property type="term" value="F:monosaccharide binding"/>
    <property type="evidence" value="ECO:0007669"/>
    <property type="project" value="TreeGrafter"/>
</dbReference>
<dbReference type="FunFam" id="3.40.50.460:FF:000007">
    <property type="entry name" value="ATP-dependent 6-phosphofructokinase"/>
    <property type="match status" value="1"/>
</dbReference>
<dbReference type="RefSeq" id="WP_133869169.1">
    <property type="nucleotide sequence ID" value="NZ_SOAU01000001.1"/>
</dbReference>
<name>A0A4R7I2Q7_9ACTN</name>
<keyword evidence="10" id="KW-0547">Nucleotide-binding</keyword>
<evidence type="ECO:0000256" key="9">
    <source>
        <dbReference type="ARBA" id="ARBA00022723"/>
    </source>
</evidence>
<evidence type="ECO:0000256" key="1">
    <source>
        <dbReference type="ARBA" id="ARBA00001946"/>
    </source>
</evidence>
<evidence type="ECO:0000256" key="2">
    <source>
        <dbReference type="ARBA" id="ARBA00002659"/>
    </source>
</evidence>
<dbReference type="GO" id="GO:0005945">
    <property type="term" value="C:6-phosphofructokinase complex"/>
    <property type="evidence" value="ECO:0007669"/>
    <property type="project" value="TreeGrafter"/>
</dbReference>
<organism evidence="18 19">
    <name type="scientific">Ilumatobacter fluminis</name>
    <dbReference type="NCBI Taxonomy" id="467091"/>
    <lineage>
        <taxon>Bacteria</taxon>
        <taxon>Bacillati</taxon>
        <taxon>Actinomycetota</taxon>
        <taxon>Acidimicrobiia</taxon>
        <taxon>Acidimicrobiales</taxon>
        <taxon>Ilumatobacteraceae</taxon>
        <taxon>Ilumatobacter</taxon>
    </lineage>
</organism>
<dbReference type="InterPro" id="IPR009161">
    <property type="entry name" value="6-Pfructokinase_euk"/>
</dbReference>
<keyword evidence="9" id="KW-0479">Metal-binding</keyword>
<evidence type="ECO:0000256" key="5">
    <source>
        <dbReference type="ARBA" id="ARBA00012055"/>
    </source>
</evidence>
<evidence type="ECO:0000256" key="14">
    <source>
        <dbReference type="ARBA" id="ARBA00023152"/>
    </source>
</evidence>
<evidence type="ECO:0000256" key="10">
    <source>
        <dbReference type="ARBA" id="ARBA00022741"/>
    </source>
</evidence>
<evidence type="ECO:0000256" key="8">
    <source>
        <dbReference type="ARBA" id="ARBA00022679"/>
    </source>
</evidence>
<reference evidence="18 19" key="1">
    <citation type="submission" date="2019-03" db="EMBL/GenBank/DDBJ databases">
        <title>Sequencing the genomes of 1000 actinobacteria strains.</title>
        <authorList>
            <person name="Klenk H.-P."/>
        </authorList>
    </citation>
    <scope>NUCLEOTIDE SEQUENCE [LARGE SCALE GENOMIC DNA]</scope>
    <source>
        <strain evidence="18 19">DSM 18936</strain>
    </source>
</reference>
<dbReference type="GO" id="GO:0046872">
    <property type="term" value="F:metal ion binding"/>
    <property type="evidence" value="ECO:0007669"/>
    <property type="project" value="UniProtKB-KW"/>
</dbReference>
<dbReference type="PRINTS" id="PR00476">
    <property type="entry name" value="PHFRCTKINASE"/>
</dbReference>
<dbReference type="InterPro" id="IPR022953">
    <property type="entry name" value="ATP_PFK"/>
</dbReference>
<evidence type="ECO:0000256" key="16">
    <source>
        <dbReference type="ARBA" id="ARBA00048070"/>
    </source>
</evidence>
<evidence type="ECO:0000256" key="4">
    <source>
        <dbReference type="ARBA" id="ARBA00004679"/>
    </source>
</evidence>
<dbReference type="InterPro" id="IPR035966">
    <property type="entry name" value="PKF_sf"/>
</dbReference>
<evidence type="ECO:0000256" key="15">
    <source>
        <dbReference type="ARBA" id="ARBA00038478"/>
    </source>
</evidence>
<evidence type="ECO:0000313" key="19">
    <source>
        <dbReference type="Proteomes" id="UP000294558"/>
    </source>
</evidence>
<dbReference type="Gene3D" id="3.40.50.460">
    <property type="entry name" value="Phosphofructokinase domain"/>
    <property type="match status" value="2"/>
</dbReference>
<dbReference type="SUPFAM" id="SSF53784">
    <property type="entry name" value="Phosphofructokinase"/>
    <property type="match status" value="2"/>
</dbReference>
<keyword evidence="11 18" id="KW-0418">Kinase</keyword>
<evidence type="ECO:0000256" key="3">
    <source>
        <dbReference type="ARBA" id="ARBA00004496"/>
    </source>
</evidence>
<feature type="domain" description="Phosphofructokinase" evidence="17">
    <location>
        <begin position="393"/>
        <end position="675"/>
    </location>
</feature>
<evidence type="ECO:0000313" key="18">
    <source>
        <dbReference type="EMBL" id="TDT16833.1"/>
    </source>
</evidence>
<comment type="caution">
    <text evidence="18">The sequence shown here is derived from an EMBL/GenBank/DDBJ whole genome shotgun (WGS) entry which is preliminary data.</text>
</comment>
<comment type="function">
    <text evidence="2">Catalyzes the phosphorylation of D-fructose 6-phosphate to fructose 1,6-bisphosphate by ATP, the first committing step of glycolysis.</text>
</comment>
<dbReference type="PROSITE" id="PS00433">
    <property type="entry name" value="PHOSPHOFRUCTOKINASE"/>
    <property type="match status" value="2"/>
</dbReference>
<comment type="cofactor">
    <cofactor evidence="1">
        <name>Mg(2+)</name>
        <dbReference type="ChEBI" id="CHEBI:18420"/>
    </cofactor>
</comment>
<dbReference type="GO" id="GO:0005524">
    <property type="term" value="F:ATP binding"/>
    <property type="evidence" value="ECO:0007669"/>
    <property type="project" value="UniProtKB-KW"/>
</dbReference>
<dbReference type="NCBIfam" id="TIGR02478">
    <property type="entry name" value="6PF1K_euk"/>
    <property type="match status" value="1"/>
</dbReference>
<keyword evidence="7" id="KW-0021">Allosteric enzyme</keyword>
<dbReference type="EC" id="2.7.1.11" evidence="5"/>
<dbReference type="EMBL" id="SOAU01000001">
    <property type="protein sequence ID" value="TDT16833.1"/>
    <property type="molecule type" value="Genomic_DNA"/>
</dbReference>
<evidence type="ECO:0000256" key="13">
    <source>
        <dbReference type="ARBA" id="ARBA00022842"/>
    </source>
</evidence>
<dbReference type="AlphaFoldDB" id="A0A4R7I2Q7"/>
<keyword evidence="19" id="KW-1185">Reference proteome</keyword>
<gene>
    <name evidence="18" type="ORF">BDK89_2431</name>
</gene>
<keyword evidence="12" id="KW-0067">ATP-binding</keyword>
<proteinExistence type="inferred from homology"/>
<evidence type="ECO:0000259" key="17">
    <source>
        <dbReference type="Pfam" id="PF00365"/>
    </source>
</evidence>
<dbReference type="GO" id="GO:0061621">
    <property type="term" value="P:canonical glycolysis"/>
    <property type="evidence" value="ECO:0007669"/>
    <property type="project" value="TreeGrafter"/>
</dbReference>
<evidence type="ECO:0000256" key="11">
    <source>
        <dbReference type="ARBA" id="ARBA00022777"/>
    </source>
</evidence>
<dbReference type="FunFam" id="3.40.50.460:FF:000008">
    <property type="entry name" value="ATP-dependent 6-phosphofructokinase"/>
    <property type="match status" value="1"/>
</dbReference>
<comment type="similarity">
    <text evidence="15">Belongs to the phosphofructokinase type A (PFKA) family.</text>
</comment>
<dbReference type="Pfam" id="PF00365">
    <property type="entry name" value="PFK"/>
    <property type="match status" value="2"/>
</dbReference>
<dbReference type="OrthoDB" id="9802503at2"/>
<dbReference type="Proteomes" id="UP000294558">
    <property type="component" value="Unassembled WGS sequence"/>
</dbReference>
<keyword evidence="13" id="KW-0460">Magnesium</keyword>
<dbReference type="GO" id="GO:0030388">
    <property type="term" value="P:fructose 1,6-bisphosphate metabolic process"/>
    <property type="evidence" value="ECO:0007669"/>
    <property type="project" value="TreeGrafter"/>
</dbReference>
<dbReference type="Gene3D" id="3.40.50.450">
    <property type="match status" value="2"/>
</dbReference>